<feature type="region of interest" description="Disordered" evidence="1">
    <location>
        <begin position="51"/>
        <end position="87"/>
    </location>
</feature>
<reference evidence="2" key="1">
    <citation type="submission" date="2020-01" db="EMBL/GenBank/DDBJ databases">
        <title>Genome Sequencing of Three Apophysomyces-Like Fungal Strains Confirms a Novel Fungal Genus in the Mucoromycota with divergent Burkholderia-like Endosymbiotic Bacteria.</title>
        <authorList>
            <person name="Stajich J.E."/>
            <person name="Macias A.M."/>
            <person name="Carter-House D."/>
            <person name="Lovett B."/>
            <person name="Kasson L.R."/>
            <person name="Berry K."/>
            <person name="Grigoriev I."/>
            <person name="Chang Y."/>
            <person name="Spatafora J."/>
            <person name="Kasson M.T."/>
        </authorList>
    </citation>
    <scope>NUCLEOTIDE SEQUENCE</scope>
    <source>
        <strain evidence="2">NRRL A-21654</strain>
    </source>
</reference>
<sequence>MEVTENGTTKSDIVEDFARQLDQRLHPSDQLCYLLMEDFVVCISNSVIASEENSDSDDDLGEIPFGYEPLPQDEEELGSEHSGEVDVDHPELSLAPVAVSLDESEIIPEGDAFNKSATETSELIKSIMSNIKLSPSSIPGWKTLEWANKVPEALWMPQVTKPKTKD</sequence>
<organism evidence="2 3">
    <name type="scientific">Apophysomyces ossiformis</name>
    <dbReference type="NCBI Taxonomy" id="679940"/>
    <lineage>
        <taxon>Eukaryota</taxon>
        <taxon>Fungi</taxon>
        <taxon>Fungi incertae sedis</taxon>
        <taxon>Mucoromycota</taxon>
        <taxon>Mucoromycotina</taxon>
        <taxon>Mucoromycetes</taxon>
        <taxon>Mucorales</taxon>
        <taxon>Mucorineae</taxon>
        <taxon>Mucoraceae</taxon>
        <taxon>Apophysomyces</taxon>
    </lineage>
</organism>
<dbReference type="AlphaFoldDB" id="A0A8H7EUA3"/>
<gene>
    <name evidence="2" type="ORF">EC973_008870</name>
</gene>
<feature type="compositionally biased region" description="Acidic residues" evidence="1">
    <location>
        <begin position="52"/>
        <end position="61"/>
    </location>
</feature>
<comment type="caution">
    <text evidence="2">The sequence shown here is derived from an EMBL/GenBank/DDBJ whole genome shotgun (WGS) entry which is preliminary data.</text>
</comment>
<dbReference type="Proteomes" id="UP000605846">
    <property type="component" value="Unassembled WGS sequence"/>
</dbReference>
<evidence type="ECO:0000256" key="1">
    <source>
        <dbReference type="SAM" id="MobiDB-lite"/>
    </source>
</evidence>
<feature type="compositionally biased region" description="Basic and acidic residues" evidence="1">
    <location>
        <begin position="78"/>
        <end position="87"/>
    </location>
</feature>
<proteinExistence type="predicted"/>
<keyword evidence="3" id="KW-1185">Reference proteome</keyword>
<protein>
    <submittedName>
        <fullName evidence="2">Uncharacterized protein</fullName>
    </submittedName>
</protein>
<accession>A0A8H7EUA3</accession>
<dbReference type="OrthoDB" id="5593200at2759"/>
<evidence type="ECO:0000313" key="2">
    <source>
        <dbReference type="EMBL" id="KAF7731698.1"/>
    </source>
</evidence>
<dbReference type="EMBL" id="JABAYA010000008">
    <property type="protein sequence ID" value="KAF7731698.1"/>
    <property type="molecule type" value="Genomic_DNA"/>
</dbReference>
<name>A0A8H7EUA3_9FUNG</name>
<evidence type="ECO:0000313" key="3">
    <source>
        <dbReference type="Proteomes" id="UP000605846"/>
    </source>
</evidence>